<dbReference type="GO" id="GO:0015833">
    <property type="term" value="P:peptide transport"/>
    <property type="evidence" value="ECO:0007669"/>
    <property type="project" value="TreeGrafter"/>
</dbReference>
<dbReference type="InterPro" id="IPR039424">
    <property type="entry name" value="SBP_5"/>
</dbReference>
<evidence type="ECO:0000313" key="4">
    <source>
        <dbReference type="EMBL" id="MBK5927584.1"/>
    </source>
</evidence>
<dbReference type="Pfam" id="PF00496">
    <property type="entry name" value="SBP_bac_5"/>
    <property type="match status" value="1"/>
</dbReference>
<reference evidence="4" key="2">
    <citation type="journal article" date="2020" name="Microorganisms">
        <title>Osmotic Adaptation and Compatible Solute Biosynthesis of Phototrophic Bacteria as Revealed from Genome Analyses.</title>
        <authorList>
            <person name="Imhoff J.F."/>
            <person name="Rahn T."/>
            <person name="Kunzel S."/>
            <person name="Keller A."/>
            <person name="Neulinger S.C."/>
        </authorList>
    </citation>
    <scope>NUCLEOTIDE SEQUENCE</scope>
    <source>
        <strain evidence="4">LMG 28126</strain>
    </source>
</reference>
<dbReference type="Gene3D" id="3.40.190.10">
    <property type="entry name" value="Periplasmic binding protein-like II"/>
    <property type="match status" value="1"/>
</dbReference>
<reference evidence="4" key="1">
    <citation type="submission" date="2017-05" db="EMBL/GenBank/DDBJ databases">
        <authorList>
            <person name="Imhoff J.F."/>
            <person name="Rahn T."/>
            <person name="Kuenzel S."/>
            <person name="Neulinger S.C."/>
        </authorList>
    </citation>
    <scope>NUCLEOTIDE SEQUENCE</scope>
    <source>
        <strain evidence="4">LMG 28126</strain>
    </source>
</reference>
<dbReference type="PIRSF" id="PIRSF002741">
    <property type="entry name" value="MppA"/>
    <property type="match status" value="1"/>
</dbReference>
<evidence type="ECO:0000256" key="2">
    <source>
        <dbReference type="ARBA" id="ARBA00005695"/>
    </source>
</evidence>
<organism evidence="4 5">
    <name type="scientific">Rhodobaculum claviforme</name>
    <dbReference type="NCBI Taxonomy" id="1549854"/>
    <lineage>
        <taxon>Bacteria</taxon>
        <taxon>Pseudomonadati</taxon>
        <taxon>Pseudomonadota</taxon>
        <taxon>Alphaproteobacteria</taxon>
        <taxon>Rhodobacterales</taxon>
        <taxon>Paracoccaceae</taxon>
        <taxon>Rhodobaculum</taxon>
    </lineage>
</organism>
<dbReference type="GO" id="GO:0043190">
    <property type="term" value="C:ATP-binding cassette (ABC) transporter complex"/>
    <property type="evidence" value="ECO:0007669"/>
    <property type="project" value="InterPro"/>
</dbReference>
<dbReference type="PROSITE" id="PS51318">
    <property type="entry name" value="TAT"/>
    <property type="match status" value="1"/>
</dbReference>
<dbReference type="AlphaFoldDB" id="A0A934WJ84"/>
<dbReference type="InterPro" id="IPR006311">
    <property type="entry name" value="TAT_signal"/>
</dbReference>
<gene>
    <name evidence="4" type="ORF">CCR87_09645</name>
</gene>
<evidence type="ECO:0000259" key="3">
    <source>
        <dbReference type="Pfam" id="PF00496"/>
    </source>
</evidence>
<dbReference type="EMBL" id="NHSD01000261">
    <property type="protein sequence ID" value="MBK5927584.1"/>
    <property type="molecule type" value="Genomic_DNA"/>
</dbReference>
<comment type="subcellular location">
    <subcellularLocation>
        <location evidence="1">Periplasm</location>
    </subcellularLocation>
</comment>
<dbReference type="GO" id="GO:1904680">
    <property type="term" value="F:peptide transmembrane transporter activity"/>
    <property type="evidence" value="ECO:0007669"/>
    <property type="project" value="TreeGrafter"/>
</dbReference>
<proteinExistence type="inferred from homology"/>
<dbReference type="Gene3D" id="3.10.105.10">
    <property type="entry name" value="Dipeptide-binding Protein, Domain 3"/>
    <property type="match status" value="1"/>
</dbReference>
<dbReference type="GO" id="GO:0030288">
    <property type="term" value="C:outer membrane-bounded periplasmic space"/>
    <property type="evidence" value="ECO:0007669"/>
    <property type="project" value="UniProtKB-ARBA"/>
</dbReference>
<dbReference type="Proteomes" id="UP000706333">
    <property type="component" value="Unassembled WGS sequence"/>
</dbReference>
<evidence type="ECO:0000313" key="5">
    <source>
        <dbReference type="Proteomes" id="UP000706333"/>
    </source>
</evidence>
<dbReference type="SUPFAM" id="SSF53850">
    <property type="entry name" value="Periplasmic binding protein-like II"/>
    <property type="match status" value="1"/>
</dbReference>
<comment type="similarity">
    <text evidence="2">Belongs to the bacterial solute-binding protein 5 family.</text>
</comment>
<keyword evidence="5" id="KW-1185">Reference proteome</keyword>
<feature type="domain" description="Solute-binding protein family 5" evidence="3">
    <location>
        <begin position="107"/>
        <end position="449"/>
    </location>
</feature>
<dbReference type="PANTHER" id="PTHR30290">
    <property type="entry name" value="PERIPLASMIC BINDING COMPONENT OF ABC TRANSPORTER"/>
    <property type="match status" value="1"/>
</dbReference>
<dbReference type="InterPro" id="IPR000914">
    <property type="entry name" value="SBP_5_dom"/>
</dbReference>
<protein>
    <submittedName>
        <fullName evidence="4">Diguanylate cyclase</fullName>
    </submittedName>
</protein>
<name>A0A934WJ84_9RHOB</name>
<comment type="caution">
    <text evidence="4">The sequence shown here is derived from an EMBL/GenBank/DDBJ whole genome shotgun (WGS) entry which is preliminary data.</text>
</comment>
<dbReference type="InterPro" id="IPR030678">
    <property type="entry name" value="Peptide/Ni-bd"/>
</dbReference>
<evidence type="ECO:0000256" key="1">
    <source>
        <dbReference type="ARBA" id="ARBA00004418"/>
    </source>
</evidence>
<sequence length="545" mass="60050">MTNTTPHPAAHRLAAEVADGRLDRREFLSRATALGVGATAAYGLLGLAAPAHATGSHFPEGRPGGTLRVQMNLVSMRDPAVFDWSELANFCRGWLEYLVEYQPDGTLIGRLLEGWEVNDDATEYTLRLRRGVSWNNGDTFIAQDVVHNFTRWCDGTIEGNSMAGRMATLRDAATGQLREGALEVVDDHTVRLHLSSPDITIIASVADYPAAVVHRSFSGGDPVAAPIGTGPYLPVSYDTGISAVLVRNTDHDWWGEGAYLERIEFVDLGTDPSAWIAAAESGEIDMVYQTTGDFVDIFDAIGMARSEAVTASTITVRFNQDNAPYDNVAVRRALQMAVDNAVVLELGYNDAGEVAENHHVAPIHPEYAEMPPQDVDPDRAAAMIADAGLADHEFELISVDEAWQSATCDAVAAQVRDAGINVRRTILPGATFWNDWTAYPWSATEWLMRPLGVQTLALAYRSGEAWNESAFSNEEFDTVLGQALAIADADERRTLTLRLQEIMQEQGVMIQPYWRSVFRHARPHVMNAEMHPTFEMHLYKYWLDA</sequence>
<accession>A0A934WJ84</accession>
<dbReference type="RefSeq" id="WP_201157345.1">
    <property type="nucleotide sequence ID" value="NZ_NHSD01000261.1"/>
</dbReference>
<dbReference type="CDD" id="cd08503">
    <property type="entry name" value="PBP2_NikA_DppA_OppA_like_17"/>
    <property type="match status" value="1"/>
</dbReference>